<accession>A0A3M6U2W1</accession>
<sequence length="129" mass="14423">MACGAKYEQYDAQQQAVESLVKSKLALPGDPAFNQTNNNYETPSFKQICAEFGISSSTDFCFKGYNHDLGFCFHSCDKSWTLKKFDFFIADKSEGLTQAGMARLNQSIEAFVYCILGSQVNVRSREIGK</sequence>
<dbReference type="AlphaFoldDB" id="A0A3M6U2W1"/>
<dbReference type="Proteomes" id="UP000275408">
    <property type="component" value="Unassembled WGS sequence"/>
</dbReference>
<evidence type="ECO:0000313" key="2">
    <source>
        <dbReference type="Proteomes" id="UP000275408"/>
    </source>
</evidence>
<name>A0A3M6U2W1_POCDA</name>
<evidence type="ECO:0000313" key="1">
    <source>
        <dbReference type="EMBL" id="RMX47818.1"/>
    </source>
</evidence>
<gene>
    <name evidence="1" type="ORF">pdam_00008529</name>
</gene>
<reference evidence="1 2" key="1">
    <citation type="journal article" date="2018" name="Sci. Rep.">
        <title>Comparative analysis of the Pocillopora damicornis genome highlights role of immune system in coral evolution.</title>
        <authorList>
            <person name="Cunning R."/>
            <person name="Bay R.A."/>
            <person name="Gillette P."/>
            <person name="Baker A.C."/>
            <person name="Traylor-Knowles N."/>
        </authorList>
    </citation>
    <scope>NUCLEOTIDE SEQUENCE [LARGE SCALE GENOMIC DNA]</scope>
    <source>
        <strain evidence="1">RSMAS</strain>
        <tissue evidence="1">Whole animal</tissue>
    </source>
</reference>
<dbReference type="EMBL" id="RCHS01002370">
    <property type="protein sequence ID" value="RMX47818.1"/>
    <property type="molecule type" value="Genomic_DNA"/>
</dbReference>
<comment type="caution">
    <text evidence="1">The sequence shown here is derived from an EMBL/GenBank/DDBJ whole genome shotgun (WGS) entry which is preliminary data.</text>
</comment>
<organism evidence="1 2">
    <name type="scientific">Pocillopora damicornis</name>
    <name type="common">Cauliflower coral</name>
    <name type="synonym">Millepora damicornis</name>
    <dbReference type="NCBI Taxonomy" id="46731"/>
    <lineage>
        <taxon>Eukaryota</taxon>
        <taxon>Metazoa</taxon>
        <taxon>Cnidaria</taxon>
        <taxon>Anthozoa</taxon>
        <taxon>Hexacorallia</taxon>
        <taxon>Scleractinia</taxon>
        <taxon>Astrocoeniina</taxon>
        <taxon>Pocilloporidae</taxon>
        <taxon>Pocillopora</taxon>
    </lineage>
</organism>
<keyword evidence="2" id="KW-1185">Reference proteome</keyword>
<protein>
    <submittedName>
        <fullName evidence="1">Uncharacterized protein</fullName>
    </submittedName>
</protein>
<proteinExistence type="predicted"/>